<dbReference type="InterPro" id="IPR045004">
    <property type="entry name" value="ECH_dom"/>
</dbReference>
<proteinExistence type="predicted"/>
<evidence type="ECO:0000313" key="3">
    <source>
        <dbReference type="Proteomes" id="UP000295727"/>
    </source>
</evidence>
<dbReference type="SUPFAM" id="SSF52096">
    <property type="entry name" value="ClpP/crotonase"/>
    <property type="match status" value="1"/>
</dbReference>
<gene>
    <name evidence="2" type="ORF">E1956_30460</name>
</gene>
<protein>
    <recommendedName>
        <fullName evidence="1">Enoyl-CoA hydratase/isomerase domain-containing protein</fullName>
    </recommendedName>
</protein>
<dbReference type="InterPro" id="IPR029045">
    <property type="entry name" value="ClpP/crotonase-like_dom_sf"/>
</dbReference>
<dbReference type="Gene3D" id="3.90.226.10">
    <property type="entry name" value="2-enoyl-CoA Hydratase, Chain A, domain 1"/>
    <property type="match status" value="1"/>
</dbReference>
<evidence type="ECO:0000259" key="1">
    <source>
        <dbReference type="Pfam" id="PF16113"/>
    </source>
</evidence>
<accession>A0A4P7D6Z7</accession>
<reference evidence="2 3" key="1">
    <citation type="submission" date="2019-03" db="EMBL/GenBank/DDBJ databases">
        <title>Paraburkholderia sp. 7MH5, isolated from subtropical forest soil.</title>
        <authorList>
            <person name="Gao Z.-H."/>
            <person name="Qiu L.-H."/>
        </authorList>
    </citation>
    <scope>NUCLEOTIDE SEQUENCE [LARGE SCALE GENOMIC DNA]</scope>
    <source>
        <strain evidence="2 3">7MH5</strain>
    </source>
</reference>
<sequence>MSCPRIWRRGTSSRCHYLRRPQQPHALYGALVDELGAALLAYDAGDDIDCIVVFGSERSFAAGADIAPMANLIEITGRPPWRRFR</sequence>
<dbReference type="KEGG" id="ppai:E1956_30460"/>
<organism evidence="2 3">
    <name type="scientific">Paraburkholderia pallida</name>
    <dbReference type="NCBI Taxonomy" id="2547399"/>
    <lineage>
        <taxon>Bacteria</taxon>
        <taxon>Pseudomonadati</taxon>
        <taxon>Pseudomonadota</taxon>
        <taxon>Betaproteobacteria</taxon>
        <taxon>Burkholderiales</taxon>
        <taxon>Burkholderiaceae</taxon>
        <taxon>Paraburkholderia</taxon>
    </lineage>
</organism>
<dbReference type="Pfam" id="PF16113">
    <property type="entry name" value="ECH_2"/>
    <property type="match status" value="1"/>
</dbReference>
<dbReference type="OrthoDB" id="9775794at2"/>
<dbReference type="AlphaFoldDB" id="A0A4P7D6Z7"/>
<feature type="domain" description="Enoyl-CoA hydratase/isomerase" evidence="1">
    <location>
        <begin position="15"/>
        <end position="73"/>
    </location>
</feature>
<name>A0A4P7D6Z7_9BURK</name>
<dbReference type="EMBL" id="CP038150">
    <property type="protein sequence ID" value="QBR02372.1"/>
    <property type="molecule type" value="Genomic_DNA"/>
</dbReference>
<keyword evidence="3" id="KW-1185">Reference proteome</keyword>
<dbReference type="Proteomes" id="UP000295727">
    <property type="component" value="Chromosome 3"/>
</dbReference>
<evidence type="ECO:0000313" key="2">
    <source>
        <dbReference type="EMBL" id="QBR02372.1"/>
    </source>
</evidence>